<feature type="transmembrane region" description="Helical" evidence="10">
    <location>
        <begin position="102"/>
        <end position="122"/>
    </location>
</feature>
<evidence type="ECO:0000256" key="6">
    <source>
        <dbReference type="ARBA" id="ARBA00022741"/>
    </source>
</evidence>
<dbReference type="PRINTS" id="PR00344">
    <property type="entry name" value="BCTRLSENSOR"/>
</dbReference>
<dbReference type="InterPro" id="IPR003661">
    <property type="entry name" value="HisK_dim/P_dom"/>
</dbReference>
<keyword evidence="10" id="KW-0812">Transmembrane</keyword>
<dbReference type="SUPFAM" id="SSF47384">
    <property type="entry name" value="Homodimeric domain of signal transducing histidine kinase"/>
    <property type="match status" value="1"/>
</dbReference>
<name>A0AAE5C8U8_9BACT</name>
<dbReference type="CDD" id="cd00082">
    <property type="entry name" value="HisKA"/>
    <property type="match status" value="1"/>
</dbReference>
<keyword evidence="6" id="KW-0547">Nucleotide-binding</keyword>
<dbReference type="GO" id="GO:0000155">
    <property type="term" value="F:phosphorelay sensor kinase activity"/>
    <property type="evidence" value="ECO:0007669"/>
    <property type="project" value="InterPro"/>
</dbReference>
<dbReference type="Gene3D" id="1.10.287.130">
    <property type="match status" value="1"/>
</dbReference>
<evidence type="ECO:0000256" key="7">
    <source>
        <dbReference type="ARBA" id="ARBA00022777"/>
    </source>
</evidence>
<evidence type="ECO:0000259" key="11">
    <source>
        <dbReference type="PROSITE" id="PS50109"/>
    </source>
</evidence>
<comment type="caution">
    <text evidence="13">The sequence shown here is derived from an EMBL/GenBank/DDBJ whole genome shotgun (WGS) entry which is preliminary data.</text>
</comment>
<dbReference type="InterPro" id="IPR036097">
    <property type="entry name" value="HisK_dim/P_sf"/>
</dbReference>
<dbReference type="InterPro" id="IPR004358">
    <property type="entry name" value="Sig_transdc_His_kin-like_C"/>
</dbReference>
<dbReference type="SMART" id="SM00387">
    <property type="entry name" value="HATPase_c"/>
    <property type="match status" value="1"/>
</dbReference>
<evidence type="ECO:0000259" key="12">
    <source>
        <dbReference type="PROSITE" id="PS50885"/>
    </source>
</evidence>
<dbReference type="InterPro" id="IPR003594">
    <property type="entry name" value="HATPase_dom"/>
</dbReference>
<keyword evidence="5" id="KW-0808">Transferase</keyword>
<dbReference type="GO" id="GO:0016020">
    <property type="term" value="C:membrane"/>
    <property type="evidence" value="ECO:0007669"/>
    <property type="project" value="UniProtKB-SubCell"/>
</dbReference>
<organism evidence="13 14">
    <name type="scientific">Candidatus Kutchimonas denitrificans</name>
    <dbReference type="NCBI Taxonomy" id="3056748"/>
    <lineage>
        <taxon>Bacteria</taxon>
        <taxon>Pseudomonadati</taxon>
        <taxon>Gemmatimonadota</taxon>
        <taxon>Gemmatimonadia</taxon>
        <taxon>Candidatus Palauibacterales</taxon>
        <taxon>Candidatus Palauibacteraceae</taxon>
        <taxon>Candidatus Kutchimonas</taxon>
    </lineage>
</organism>
<dbReference type="EC" id="2.7.13.3" evidence="3"/>
<comment type="subcellular location">
    <subcellularLocation>
        <location evidence="2">Membrane</location>
    </subcellularLocation>
</comment>
<feature type="domain" description="HAMP" evidence="12">
    <location>
        <begin position="127"/>
        <end position="182"/>
    </location>
</feature>
<evidence type="ECO:0000313" key="13">
    <source>
        <dbReference type="EMBL" id="NIR74806.1"/>
    </source>
</evidence>
<keyword evidence="9" id="KW-0902">Two-component regulatory system</keyword>
<comment type="catalytic activity">
    <reaction evidence="1">
        <text>ATP + protein L-histidine = ADP + protein N-phospho-L-histidine.</text>
        <dbReference type="EC" id="2.7.13.3"/>
    </reaction>
</comment>
<evidence type="ECO:0000256" key="2">
    <source>
        <dbReference type="ARBA" id="ARBA00004370"/>
    </source>
</evidence>
<dbReference type="InterPro" id="IPR005467">
    <property type="entry name" value="His_kinase_dom"/>
</dbReference>
<evidence type="ECO:0000256" key="4">
    <source>
        <dbReference type="ARBA" id="ARBA00022553"/>
    </source>
</evidence>
<dbReference type="AlphaFoldDB" id="A0AAE5C8U8"/>
<evidence type="ECO:0000256" key="1">
    <source>
        <dbReference type="ARBA" id="ARBA00000085"/>
    </source>
</evidence>
<dbReference type="PANTHER" id="PTHR43065">
    <property type="entry name" value="SENSOR HISTIDINE KINASE"/>
    <property type="match status" value="1"/>
</dbReference>
<dbReference type="EMBL" id="JAACAK010000049">
    <property type="protein sequence ID" value="NIR74806.1"/>
    <property type="molecule type" value="Genomic_DNA"/>
</dbReference>
<sequence>MRRRRTSFTTRLFVVLFLLSAVPSVALLGLATWGLRDYVELARAAGPWSRIGDTGRELLTAIDSVGADSAVVAVAEEHESELSRSLGLARRWDLIAQRLAAALPWVALVLGLSLAIVAAWSARQLARGLSRPLDEMVDWAERLAAERPLPAPNSDEESEPPEFSTLRAAFRQAAERLAEGRRQALEAERLRAASEMSRRVAHEIKNPLTPLTLAVRQARHFISRGKHEALEEPLQVIAEEAERLDEMARTFAQLGRLPEGPTSEIDLEEMLRSLMASDLPDTIRGTVDARDGVPRVRGHLEALNRAFRNLLGNAVEALGDRPDGRIEVTIASRNDTVEIAIADNGPGIPEEAADRIWDPDFTTRRRGTGLGLALVRQTVRAHGGDIELGHSEEGACFVIRLPKSAETDE</sequence>
<dbReference type="GO" id="GO:0005524">
    <property type="term" value="F:ATP binding"/>
    <property type="evidence" value="ECO:0007669"/>
    <property type="project" value="UniProtKB-KW"/>
</dbReference>
<dbReference type="CDD" id="cd00075">
    <property type="entry name" value="HATPase"/>
    <property type="match status" value="1"/>
</dbReference>
<accession>A0AAE5C8U8</accession>
<dbReference type="InterPro" id="IPR036890">
    <property type="entry name" value="HATPase_C_sf"/>
</dbReference>
<dbReference type="Gene3D" id="3.30.565.10">
    <property type="entry name" value="Histidine kinase-like ATPase, C-terminal domain"/>
    <property type="match status" value="1"/>
</dbReference>
<feature type="domain" description="Histidine kinase" evidence="11">
    <location>
        <begin position="199"/>
        <end position="405"/>
    </location>
</feature>
<dbReference type="Proteomes" id="UP000702544">
    <property type="component" value="Unassembled WGS sequence"/>
</dbReference>
<keyword evidence="7 13" id="KW-0418">Kinase</keyword>
<keyword evidence="8" id="KW-0067">ATP-binding</keyword>
<reference evidence="13 14" key="1">
    <citation type="submission" date="2020-01" db="EMBL/GenBank/DDBJ databases">
        <title>Genomes assembled from Gulf of Kutch pelagic sediment metagenomes.</title>
        <authorList>
            <person name="Chandrashekar M."/>
            <person name="Mahajan M.S."/>
            <person name="Dave K.J."/>
            <person name="Vatsa P."/>
            <person name="Nathani N.M."/>
        </authorList>
    </citation>
    <scope>NUCLEOTIDE SEQUENCE [LARGE SCALE GENOMIC DNA]</scope>
    <source>
        <strain evidence="13">KS3-K002</strain>
    </source>
</reference>
<evidence type="ECO:0000256" key="3">
    <source>
        <dbReference type="ARBA" id="ARBA00012438"/>
    </source>
</evidence>
<gene>
    <name evidence="13" type="ORF">GWO12_06795</name>
</gene>
<evidence type="ECO:0000256" key="10">
    <source>
        <dbReference type="SAM" id="Phobius"/>
    </source>
</evidence>
<keyword evidence="4" id="KW-0597">Phosphoprotein</keyword>
<dbReference type="InterPro" id="IPR003660">
    <property type="entry name" value="HAMP_dom"/>
</dbReference>
<dbReference type="PROSITE" id="PS50885">
    <property type="entry name" value="HAMP"/>
    <property type="match status" value="1"/>
</dbReference>
<keyword evidence="10" id="KW-0472">Membrane</keyword>
<proteinExistence type="predicted"/>
<dbReference type="Pfam" id="PF02518">
    <property type="entry name" value="HATPase_c"/>
    <property type="match status" value="1"/>
</dbReference>
<dbReference type="SUPFAM" id="SSF55874">
    <property type="entry name" value="ATPase domain of HSP90 chaperone/DNA topoisomerase II/histidine kinase"/>
    <property type="match status" value="1"/>
</dbReference>
<evidence type="ECO:0000256" key="8">
    <source>
        <dbReference type="ARBA" id="ARBA00022840"/>
    </source>
</evidence>
<protein>
    <recommendedName>
        <fullName evidence="3">histidine kinase</fullName>
        <ecNumber evidence="3">2.7.13.3</ecNumber>
    </recommendedName>
</protein>
<dbReference type="PANTHER" id="PTHR43065:SF10">
    <property type="entry name" value="PEROXIDE STRESS-ACTIVATED HISTIDINE KINASE MAK3"/>
    <property type="match status" value="1"/>
</dbReference>
<keyword evidence="10" id="KW-1133">Transmembrane helix</keyword>
<evidence type="ECO:0000256" key="9">
    <source>
        <dbReference type="ARBA" id="ARBA00023012"/>
    </source>
</evidence>
<evidence type="ECO:0000256" key="5">
    <source>
        <dbReference type="ARBA" id="ARBA00022679"/>
    </source>
</evidence>
<dbReference type="PROSITE" id="PS50109">
    <property type="entry name" value="HIS_KIN"/>
    <property type="match status" value="1"/>
</dbReference>
<feature type="transmembrane region" description="Helical" evidence="10">
    <location>
        <begin position="12"/>
        <end position="33"/>
    </location>
</feature>
<evidence type="ECO:0000313" key="14">
    <source>
        <dbReference type="Proteomes" id="UP000702544"/>
    </source>
</evidence>
<dbReference type="SMART" id="SM00388">
    <property type="entry name" value="HisKA"/>
    <property type="match status" value="1"/>
</dbReference>